<dbReference type="Gene3D" id="3.90.180.10">
    <property type="entry name" value="Medium-chain alcohol dehydrogenases, catalytic domain"/>
    <property type="match status" value="1"/>
</dbReference>
<evidence type="ECO:0000256" key="3">
    <source>
        <dbReference type="ARBA" id="ARBA00022833"/>
    </source>
</evidence>
<dbReference type="InterPro" id="IPR036291">
    <property type="entry name" value="NAD(P)-bd_dom_sf"/>
</dbReference>
<dbReference type="PANTHER" id="PTHR43189:SF2">
    <property type="entry name" value="GLUCOSE 1-DEHYDROGENASE"/>
    <property type="match status" value="1"/>
</dbReference>
<keyword evidence="4" id="KW-0560">Oxidoreductase</keyword>
<keyword evidence="3" id="KW-0862">Zinc</keyword>
<evidence type="ECO:0000256" key="4">
    <source>
        <dbReference type="ARBA" id="ARBA00023002"/>
    </source>
</evidence>
<dbReference type="Proteomes" id="UP001317532">
    <property type="component" value="Chromosome"/>
</dbReference>
<comment type="cofactor">
    <cofactor evidence="1">
        <name>Zn(2+)</name>
        <dbReference type="ChEBI" id="CHEBI:29105"/>
    </cofactor>
</comment>
<dbReference type="PROSITE" id="PS00059">
    <property type="entry name" value="ADH_ZINC"/>
    <property type="match status" value="1"/>
</dbReference>
<evidence type="ECO:0000256" key="5">
    <source>
        <dbReference type="SAM" id="Phobius"/>
    </source>
</evidence>
<organism evidence="8 9">
    <name type="scientific">Vulcanimicrobium alpinum</name>
    <dbReference type="NCBI Taxonomy" id="3016050"/>
    <lineage>
        <taxon>Bacteria</taxon>
        <taxon>Bacillati</taxon>
        <taxon>Vulcanimicrobiota</taxon>
        <taxon>Vulcanimicrobiia</taxon>
        <taxon>Vulcanimicrobiales</taxon>
        <taxon>Vulcanimicrobiaceae</taxon>
        <taxon>Vulcanimicrobium</taxon>
    </lineage>
</organism>
<keyword evidence="5" id="KW-0812">Transmembrane</keyword>
<dbReference type="Gene3D" id="3.40.50.720">
    <property type="entry name" value="NAD(P)-binding Rossmann-like Domain"/>
    <property type="match status" value="1"/>
</dbReference>
<dbReference type="SUPFAM" id="SSF50129">
    <property type="entry name" value="GroES-like"/>
    <property type="match status" value="1"/>
</dbReference>
<dbReference type="InterPro" id="IPR002328">
    <property type="entry name" value="ADH_Zn_CS"/>
</dbReference>
<dbReference type="GO" id="GO:0016491">
    <property type="term" value="F:oxidoreductase activity"/>
    <property type="evidence" value="ECO:0007669"/>
    <property type="project" value="UniProtKB-KW"/>
</dbReference>
<evidence type="ECO:0000313" key="9">
    <source>
        <dbReference type="Proteomes" id="UP001317532"/>
    </source>
</evidence>
<gene>
    <name evidence="8" type="ORF">WPS_05140</name>
</gene>
<feature type="domain" description="Glucose dehydrogenase C-terminal" evidence="7">
    <location>
        <begin position="157"/>
        <end position="372"/>
    </location>
</feature>
<dbReference type="GO" id="GO:0008270">
    <property type="term" value="F:zinc ion binding"/>
    <property type="evidence" value="ECO:0007669"/>
    <property type="project" value="InterPro"/>
</dbReference>
<dbReference type="Pfam" id="PF08240">
    <property type="entry name" value="ADH_N"/>
    <property type="match status" value="1"/>
</dbReference>
<dbReference type="CDD" id="cd08230">
    <property type="entry name" value="glucose_DH"/>
    <property type="match status" value="1"/>
</dbReference>
<evidence type="ECO:0000256" key="2">
    <source>
        <dbReference type="ARBA" id="ARBA00022723"/>
    </source>
</evidence>
<dbReference type="Pfam" id="PF16912">
    <property type="entry name" value="Glu_dehyd_C"/>
    <property type="match status" value="1"/>
</dbReference>
<feature type="transmembrane region" description="Helical" evidence="5">
    <location>
        <begin position="190"/>
        <end position="208"/>
    </location>
</feature>
<proteinExistence type="predicted"/>
<keyword evidence="2" id="KW-0479">Metal-binding</keyword>
<dbReference type="AlphaFoldDB" id="A0AAN1XT42"/>
<evidence type="ECO:0000256" key="1">
    <source>
        <dbReference type="ARBA" id="ARBA00001947"/>
    </source>
</evidence>
<dbReference type="EMBL" id="AP025523">
    <property type="protein sequence ID" value="BDE05238.1"/>
    <property type="molecule type" value="Genomic_DNA"/>
</dbReference>
<evidence type="ECO:0000259" key="6">
    <source>
        <dbReference type="Pfam" id="PF08240"/>
    </source>
</evidence>
<keyword evidence="5" id="KW-0472">Membrane</keyword>
<name>A0AAN1XT42_UNVUL</name>
<evidence type="ECO:0000313" key="8">
    <source>
        <dbReference type="EMBL" id="BDE05238.1"/>
    </source>
</evidence>
<dbReference type="KEGG" id="vab:WPS_05140"/>
<evidence type="ECO:0000259" key="7">
    <source>
        <dbReference type="Pfam" id="PF16912"/>
    </source>
</evidence>
<keyword evidence="9" id="KW-1185">Reference proteome</keyword>
<dbReference type="InterPro" id="IPR013154">
    <property type="entry name" value="ADH-like_N"/>
</dbReference>
<keyword evidence="5" id="KW-1133">Transmembrane helix</keyword>
<dbReference type="PANTHER" id="PTHR43189">
    <property type="entry name" value="ZINC-TYPE ALCOHOL DEHYDROGENASE-LIKE PROTEIN C1198.01-RELATED"/>
    <property type="match status" value="1"/>
</dbReference>
<dbReference type="SUPFAM" id="SSF51735">
    <property type="entry name" value="NAD(P)-binding Rossmann-fold domains"/>
    <property type="match status" value="1"/>
</dbReference>
<protein>
    <submittedName>
        <fullName evidence="8">Glucose dehydrogenase</fullName>
    </submittedName>
</protein>
<sequence>MVQKETRIHMQAVAVSRNGSSGVALIDVAPPRLDEIPGGRGVLVRVVRVGVDGTDKEILAGEYGKPPPGETFLITGHESFGVVEAVGPNVHELAPGDLVVATVRRRGSSPYDAIGTYDMTTDDDYIERGINLRHGFLAEYYVDDPEYTVRVPPELRDVGVLLEPTSVVEKGIAQAYEIQRRLRIWKPRTAFVLGAGTIGLLAAMVLRLRGLDVHVFARDEAPNRNAALVAALGATYHATASVPFAQAAQSLAPADIIFEATGYSPFVFDAMDVLGKNGVLVLSSVTGGSRTVEVPADRINLGFVLGNKVVVGTVNANREYFELGVRDHALAVATWGDWALRLITHRVSGLAQHAELLDLLTHGTGTIKVVCEVSALA</sequence>
<dbReference type="InterPro" id="IPR031640">
    <property type="entry name" value="Glu_dehyd_C"/>
</dbReference>
<feature type="domain" description="Alcohol dehydrogenase-like N-terminal" evidence="6">
    <location>
        <begin position="41"/>
        <end position="152"/>
    </location>
</feature>
<dbReference type="InterPro" id="IPR011032">
    <property type="entry name" value="GroES-like_sf"/>
</dbReference>
<accession>A0AAN1XT42</accession>
<reference evidence="8 9" key="1">
    <citation type="journal article" date="2022" name="ISME Commun">
        <title>Vulcanimicrobium alpinus gen. nov. sp. nov., the first cultivated representative of the candidate phylum 'Eremiobacterota', is a metabolically versatile aerobic anoxygenic phototroph.</title>
        <authorList>
            <person name="Yabe S."/>
            <person name="Muto K."/>
            <person name="Abe K."/>
            <person name="Yokota A."/>
            <person name="Staudigel H."/>
            <person name="Tebo B.M."/>
        </authorList>
    </citation>
    <scope>NUCLEOTIDE SEQUENCE [LARGE SCALE GENOMIC DNA]</scope>
    <source>
        <strain evidence="8 9">WC8-2</strain>
    </source>
</reference>